<organism evidence="2 3">
    <name type="scientific">Alkalibaculum sporogenes</name>
    <dbReference type="NCBI Taxonomy" id="2655001"/>
    <lineage>
        <taxon>Bacteria</taxon>
        <taxon>Bacillati</taxon>
        <taxon>Bacillota</taxon>
        <taxon>Clostridia</taxon>
        <taxon>Eubacteriales</taxon>
        <taxon>Eubacteriaceae</taxon>
        <taxon>Alkalibaculum</taxon>
    </lineage>
</organism>
<dbReference type="EMBL" id="WHNX01000013">
    <property type="protein sequence ID" value="MPW26021.1"/>
    <property type="molecule type" value="Genomic_DNA"/>
</dbReference>
<name>A0A6A7K9N6_9FIRM</name>
<gene>
    <name evidence="2" type="ORF">GC105_09485</name>
</gene>
<dbReference type="InterPro" id="IPR003425">
    <property type="entry name" value="CCB3/YggT"/>
</dbReference>
<feature type="transmembrane region" description="Helical" evidence="1">
    <location>
        <begin position="60"/>
        <end position="80"/>
    </location>
</feature>
<dbReference type="AlphaFoldDB" id="A0A6A7K9N6"/>
<protein>
    <submittedName>
        <fullName evidence="2">YggT family protein</fullName>
    </submittedName>
</protein>
<reference evidence="2 3" key="1">
    <citation type="submission" date="2019-10" db="EMBL/GenBank/DDBJ databases">
        <title>Alkalibaculum tamaniensis sp.nov., a new alkaliphilic acetogen, isolated on methoxylated aromatics from a mud volcano.</title>
        <authorList>
            <person name="Khomyakova M.A."/>
            <person name="Merkel A.Y."/>
            <person name="Bonch-Osmolovskaya E.A."/>
            <person name="Slobodkin A.I."/>
        </authorList>
    </citation>
    <scope>NUCLEOTIDE SEQUENCE [LARGE SCALE GENOMIC DNA]</scope>
    <source>
        <strain evidence="2 3">M08DMB</strain>
    </source>
</reference>
<keyword evidence="3" id="KW-1185">Reference proteome</keyword>
<feature type="transmembrane region" description="Helical" evidence="1">
    <location>
        <begin position="12"/>
        <end position="29"/>
    </location>
</feature>
<evidence type="ECO:0000313" key="3">
    <source>
        <dbReference type="Proteomes" id="UP000440004"/>
    </source>
</evidence>
<keyword evidence="1" id="KW-0472">Membrane</keyword>
<evidence type="ECO:0000313" key="2">
    <source>
        <dbReference type="EMBL" id="MPW26021.1"/>
    </source>
</evidence>
<dbReference type="RefSeq" id="WP_152804101.1">
    <property type="nucleotide sequence ID" value="NZ_WHNX01000013.1"/>
</dbReference>
<keyword evidence="1" id="KW-1133">Transmembrane helix</keyword>
<evidence type="ECO:0000256" key="1">
    <source>
        <dbReference type="SAM" id="Phobius"/>
    </source>
</evidence>
<sequence length="89" mass="10297">MYQTLISAGNVLFQIMSMLLLANVIFSWIKPNRENPIVKFIYNVTEPILEPFRKIKIGGALNFSAFFAILFIEYVLAPSYRYLIGMLFL</sequence>
<keyword evidence="1" id="KW-0812">Transmembrane</keyword>
<comment type="caution">
    <text evidence="2">The sequence shown here is derived from an EMBL/GenBank/DDBJ whole genome shotgun (WGS) entry which is preliminary data.</text>
</comment>
<dbReference type="Pfam" id="PF02325">
    <property type="entry name" value="CCB3_YggT"/>
    <property type="match status" value="1"/>
</dbReference>
<dbReference type="GO" id="GO:0016020">
    <property type="term" value="C:membrane"/>
    <property type="evidence" value="ECO:0007669"/>
    <property type="project" value="InterPro"/>
</dbReference>
<proteinExistence type="predicted"/>
<dbReference type="Proteomes" id="UP000440004">
    <property type="component" value="Unassembled WGS sequence"/>
</dbReference>
<accession>A0A6A7K9N6</accession>